<gene>
    <name evidence="2" type="ORF">GU90_00545</name>
</gene>
<evidence type="ECO:0000313" key="3">
    <source>
        <dbReference type="Proteomes" id="UP000031419"/>
    </source>
</evidence>
<dbReference type="OrthoDB" id="3775353at2"/>
<evidence type="ECO:0000313" key="2">
    <source>
        <dbReference type="EMBL" id="KEI46028.1"/>
    </source>
</evidence>
<evidence type="ECO:0008006" key="4">
    <source>
        <dbReference type="Google" id="ProtNLM"/>
    </source>
</evidence>
<dbReference type="RefSeq" id="WP_051387977.1">
    <property type="nucleotide sequence ID" value="NZ_JAJUIW010000019.1"/>
</dbReference>
<feature type="compositionally biased region" description="Polar residues" evidence="1">
    <location>
        <begin position="208"/>
        <end position="219"/>
    </location>
</feature>
<dbReference type="SUPFAM" id="SSF52540">
    <property type="entry name" value="P-loop containing nucleoside triphosphate hydrolases"/>
    <property type="match status" value="1"/>
</dbReference>
<keyword evidence="3" id="KW-1185">Reference proteome</keyword>
<protein>
    <recommendedName>
        <fullName evidence="4">ABC transporter ATP-binding protein</fullName>
    </recommendedName>
</protein>
<accession>A0A073B200</accession>
<evidence type="ECO:0000256" key="1">
    <source>
        <dbReference type="SAM" id="MobiDB-lite"/>
    </source>
</evidence>
<dbReference type="Proteomes" id="UP000031419">
    <property type="component" value="Unassembled WGS sequence"/>
</dbReference>
<comment type="caution">
    <text evidence="2">The sequence shown here is derived from an EMBL/GenBank/DDBJ whole genome shotgun (WGS) entry which is preliminary data.</text>
</comment>
<name>A0A073B200_9PSEU</name>
<sequence>MEIVAEDIEVRGPSGQLLAPTSLRIHSGQLLLIAGDQALARTALALVLSGRLRPTSGRVRIGKSTRRRAVRRHTAVIDAPEVTEPDGALQVQHVVAEALCLADRPSNPRYVRKWMERHNFSDHRGERFEHLPAAERTRLLVQLACESRSVQALVLDSPDRHGGDPSDWYRLAAERSEAGMTVAVLCSPHSAEKLNVPFARIGTDNRPDPQSSPETDQPSSPEPAESA</sequence>
<dbReference type="AlphaFoldDB" id="A0A073B200"/>
<feature type="region of interest" description="Disordered" evidence="1">
    <location>
        <begin position="197"/>
        <end position="227"/>
    </location>
</feature>
<proteinExistence type="predicted"/>
<dbReference type="InterPro" id="IPR027417">
    <property type="entry name" value="P-loop_NTPase"/>
</dbReference>
<organism evidence="2 3">
    <name type="scientific">Saccharopolyspora rectivirgula</name>
    <dbReference type="NCBI Taxonomy" id="28042"/>
    <lineage>
        <taxon>Bacteria</taxon>
        <taxon>Bacillati</taxon>
        <taxon>Actinomycetota</taxon>
        <taxon>Actinomycetes</taxon>
        <taxon>Pseudonocardiales</taxon>
        <taxon>Pseudonocardiaceae</taxon>
        <taxon>Saccharopolyspora</taxon>
    </lineage>
</organism>
<dbReference type="Gene3D" id="3.40.50.300">
    <property type="entry name" value="P-loop containing nucleotide triphosphate hydrolases"/>
    <property type="match status" value="1"/>
</dbReference>
<dbReference type="eggNOG" id="COG1131">
    <property type="taxonomic scope" value="Bacteria"/>
</dbReference>
<reference evidence="2 3" key="1">
    <citation type="submission" date="2014-06" db="EMBL/GenBank/DDBJ databases">
        <title>Saccharopolyspora rectivirgula DSM-43113 Genome sequencing.</title>
        <authorList>
            <person name="Barrera C."/>
            <person name="Millon L."/>
            <person name="Rognon B."/>
            <person name="Zaugg C."/>
            <person name="Monod M."/>
        </authorList>
    </citation>
    <scope>NUCLEOTIDE SEQUENCE [LARGE SCALE GENOMIC DNA]</scope>
    <source>
        <strain evidence="2 3">DSM 43113</strain>
    </source>
</reference>
<dbReference type="EMBL" id="JNVU01000003">
    <property type="protein sequence ID" value="KEI46028.1"/>
    <property type="molecule type" value="Genomic_DNA"/>
</dbReference>
<dbReference type="STRING" id="28042.GU90_00545"/>